<evidence type="ECO:0000256" key="1">
    <source>
        <dbReference type="ARBA" id="ARBA00010211"/>
    </source>
</evidence>
<dbReference type="InterPro" id="IPR011234">
    <property type="entry name" value="Fumarylacetoacetase-like_C"/>
</dbReference>
<dbReference type="Proteomes" id="UP000019591">
    <property type="component" value="Plasmid EAL2_808p"/>
</dbReference>
<dbReference type="InterPro" id="IPR051121">
    <property type="entry name" value="FAH"/>
</dbReference>
<dbReference type="PANTHER" id="PTHR42796">
    <property type="entry name" value="FUMARYLACETOACETATE HYDROLASE DOMAIN-CONTAINING PROTEIN 2A-RELATED"/>
    <property type="match status" value="1"/>
</dbReference>
<keyword evidence="5" id="KW-1185">Reference proteome</keyword>
<dbReference type="AlphaFoldDB" id="W8T8D2"/>
<dbReference type="SUPFAM" id="SSF56529">
    <property type="entry name" value="FAH"/>
    <property type="match status" value="1"/>
</dbReference>
<dbReference type="Pfam" id="PF01557">
    <property type="entry name" value="FAA_hydrolase"/>
    <property type="match status" value="1"/>
</dbReference>
<evidence type="ECO:0000259" key="3">
    <source>
        <dbReference type="Pfam" id="PF01557"/>
    </source>
</evidence>
<name>W8T8D2_PEPAC</name>
<dbReference type="EMBL" id="CP007453">
    <property type="protein sequence ID" value="AHM57969.1"/>
    <property type="molecule type" value="Genomic_DNA"/>
</dbReference>
<dbReference type="GO" id="GO:0016853">
    <property type="term" value="F:isomerase activity"/>
    <property type="evidence" value="ECO:0007669"/>
    <property type="project" value="UniProtKB-ARBA"/>
</dbReference>
<organism evidence="4 5">
    <name type="scientific">Peptoclostridium acidaminophilum DSM 3953</name>
    <dbReference type="NCBI Taxonomy" id="1286171"/>
    <lineage>
        <taxon>Bacteria</taxon>
        <taxon>Bacillati</taxon>
        <taxon>Bacillota</taxon>
        <taxon>Clostridia</taxon>
        <taxon>Peptostreptococcales</taxon>
        <taxon>Peptoclostridiaceae</taxon>
        <taxon>Peptoclostridium</taxon>
    </lineage>
</organism>
<dbReference type="FunFam" id="3.90.850.10:FF:000002">
    <property type="entry name" value="2-hydroxyhepta-2,4-diene-1,7-dioate isomerase"/>
    <property type="match status" value="1"/>
</dbReference>
<protein>
    <submittedName>
        <fullName evidence="4">YisK</fullName>
    </submittedName>
</protein>
<keyword evidence="4" id="KW-0614">Plasmid</keyword>
<dbReference type="HOGENOM" id="CLU_028458_3_1_9"/>
<geneLocation type="plasmid" evidence="4 5">
    <name>EAL2_808p</name>
</geneLocation>
<sequence>MKFVTFESEGKQNIGILSKEGVVKMSDIFKALGKDEYPKDMNGFIGMCNESLLADIIHADSLELTQISMDDVRICAPIPYPRRNVICIGKNYSDHVKEMEGSPTAIGSERPESPIYFTKSAWPAIGDGDAICSHEDLTSQLDYEVELAVIIGKGGRDIPSEKAFEHIFGYTIVNDVSARDLQSSRKQWFKGKSLDTFTPMGPCILHRDSVPFPPDLSIESHVNGERRQSSRTANMIFGIPEIISDISKGFTLIEGDIICTGTPSGVGAGFKPQRFLKKGDIVRIDIEGIGTLTNHVK</sequence>
<reference evidence="4 5" key="1">
    <citation type="journal article" date="2014" name="Genome Announc.">
        <title>Complete Genome Sequence of Amino Acid-Utilizing Eubacterium acidaminophilum al-2 (DSM 3953).</title>
        <authorList>
            <person name="Poehlein A."/>
            <person name="Andreesen J.R."/>
            <person name="Daniel R."/>
        </authorList>
    </citation>
    <scope>NUCLEOTIDE SEQUENCE [LARGE SCALE GENOMIC DNA]</scope>
    <source>
        <strain evidence="4 5">DSM 3953</strain>
        <plasmid evidence="5">Plasmid EAL2_808p</plasmid>
    </source>
</reference>
<evidence type="ECO:0000256" key="2">
    <source>
        <dbReference type="ARBA" id="ARBA00022723"/>
    </source>
</evidence>
<proteinExistence type="inferred from homology"/>
<dbReference type="GO" id="GO:0046872">
    <property type="term" value="F:metal ion binding"/>
    <property type="evidence" value="ECO:0007669"/>
    <property type="project" value="UniProtKB-KW"/>
</dbReference>
<dbReference type="KEGG" id="eac:EAL2_808p04660"/>
<dbReference type="OrthoDB" id="9805307at2"/>
<dbReference type="InterPro" id="IPR036663">
    <property type="entry name" value="Fumarylacetoacetase_C_sf"/>
</dbReference>
<dbReference type="PANTHER" id="PTHR42796:SF4">
    <property type="entry name" value="FUMARYLACETOACETATE HYDROLASE DOMAIN-CONTAINING PROTEIN 2A"/>
    <property type="match status" value="1"/>
</dbReference>
<dbReference type="Gene3D" id="3.90.850.10">
    <property type="entry name" value="Fumarylacetoacetase-like, C-terminal domain"/>
    <property type="match status" value="1"/>
</dbReference>
<dbReference type="GO" id="GO:0019752">
    <property type="term" value="P:carboxylic acid metabolic process"/>
    <property type="evidence" value="ECO:0007669"/>
    <property type="project" value="UniProtKB-ARBA"/>
</dbReference>
<feature type="domain" description="Fumarylacetoacetase-like C-terminal" evidence="3">
    <location>
        <begin position="85"/>
        <end position="296"/>
    </location>
</feature>
<gene>
    <name evidence="4" type="primary">yisK</name>
    <name evidence="4" type="ORF">EAL2_808p04660</name>
</gene>
<accession>W8T8D2</accession>
<keyword evidence="2" id="KW-0479">Metal-binding</keyword>
<evidence type="ECO:0000313" key="4">
    <source>
        <dbReference type="EMBL" id="AHM57969.1"/>
    </source>
</evidence>
<comment type="similarity">
    <text evidence="1">Belongs to the FAH family.</text>
</comment>
<evidence type="ECO:0000313" key="5">
    <source>
        <dbReference type="Proteomes" id="UP000019591"/>
    </source>
</evidence>
<dbReference type="PATRIC" id="fig|1286171.3.peg.2646"/>
<dbReference type="eggNOG" id="COG0179">
    <property type="taxonomic scope" value="Bacteria"/>
</dbReference>
<dbReference type="RefSeq" id="WP_025436821.1">
    <property type="nucleotide sequence ID" value="NZ_CP007453.1"/>
</dbReference>